<dbReference type="Pfam" id="PF01619">
    <property type="entry name" value="Pro_dh"/>
    <property type="match status" value="1"/>
</dbReference>
<organism evidence="12 13">
    <name type="scientific">Halalkalibacter krulwichiae</name>
    <dbReference type="NCBI Taxonomy" id="199441"/>
    <lineage>
        <taxon>Bacteria</taxon>
        <taxon>Bacillati</taxon>
        <taxon>Bacillota</taxon>
        <taxon>Bacilli</taxon>
        <taxon>Bacillales</taxon>
        <taxon>Bacillaceae</taxon>
        <taxon>Halalkalibacter</taxon>
    </lineage>
</organism>
<dbReference type="PANTHER" id="PTHR13914:SF0">
    <property type="entry name" value="PROLINE DEHYDROGENASE 1, MITOCHONDRIAL"/>
    <property type="match status" value="1"/>
</dbReference>
<feature type="binding site" evidence="9">
    <location>
        <position position="285"/>
    </location>
    <ligand>
        <name>substrate</name>
    </ligand>
</feature>
<reference evidence="12 13" key="1">
    <citation type="submission" date="2017-04" db="EMBL/GenBank/DDBJ databases">
        <title>Bacillus krulwichiae AM31D Genome sequencing and assembly.</title>
        <authorList>
            <person name="Krulwich T.A."/>
            <person name="Anastor L."/>
            <person name="Ehrlich R."/>
            <person name="Ehrlich G.D."/>
            <person name="Janto B."/>
        </authorList>
    </citation>
    <scope>NUCLEOTIDE SEQUENCE [LARGE SCALE GENOMIC DNA]</scope>
    <source>
        <strain evidence="12 13">AM31D</strain>
    </source>
</reference>
<sequence>MVEKLTKNFFLYLSKSKVLNKGAKRWGLRLGASQVVAGVSIESVIKSVKELNDKGLVCTVDHLGEFVFKKEEAVQATTVCVDTLEAISEAGVKCNLSVKLTQLGLDIDKRLCLDNMNRILDTARRTNNFVRIDMEDYTHYHQTLEMLKELRRKYNNVGTVIQAYLYSAKDDLEKLKGIPLRLVKGAYKESAKVAFQDKKKIDANYMKIIKQHLLTGSYTAIATHDHRIIEQVKEFCHQNNIPRNQFEFQMLYGFRKELQEEIARQGYTMRVYVPFGKDWYGYFMRRLAERPQNVSFALKGFLSRK</sequence>
<dbReference type="GO" id="GO:0010133">
    <property type="term" value="P:L-proline catabolic process to L-glutamate"/>
    <property type="evidence" value="ECO:0007669"/>
    <property type="project" value="UniProtKB-UniPathway"/>
</dbReference>
<feature type="binding site" evidence="9">
    <location>
        <position position="99"/>
    </location>
    <ligand>
        <name>substrate</name>
    </ligand>
</feature>
<evidence type="ECO:0000256" key="2">
    <source>
        <dbReference type="ARBA" id="ARBA00012695"/>
    </source>
</evidence>
<dbReference type="InterPro" id="IPR002872">
    <property type="entry name" value="Proline_DH_dom"/>
</dbReference>
<dbReference type="PIRSF" id="PIRSF000196">
    <property type="entry name" value="Pro_dehydrog"/>
    <property type="match status" value="1"/>
</dbReference>
<comment type="pathway">
    <text evidence="1">Amino-acid degradation; L-proline degradation into L-glutamate; L-glutamate from L-proline: step 1/2.</text>
</comment>
<feature type="binding site" evidence="10">
    <location>
        <position position="162"/>
    </location>
    <ligand>
        <name>FAD</name>
        <dbReference type="ChEBI" id="CHEBI:57692"/>
    </ligand>
</feature>
<dbReference type="PANTHER" id="PTHR13914">
    <property type="entry name" value="PROLINE OXIDASE"/>
    <property type="match status" value="1"/>
</dbReference>
<dbReference type="RefSeq" id="WP_066156039.1">
    <property type="nucleotide sequence ID" value="NZ_CP020814.1"/>
</dbReference>
<dbReference type="EC" id="1.5.5.2" evidence="2"/>
<evidence type="ECO:0000256" key="10">
    <source>
        <dbReference type="PIRSR" id="PIRSR000196-2"/>
    </source>
</evidence>
<accession>A0A1X9M6Q4</accession>
<keyword evidence="6 12" id="KW-0560">Oxidoreductase</keyword>
<dbReference type="UniPathway" id="UPA00261">
    <property type="reaction ID" value="UER00373"/>
</dbReference>
<keyword evidence="13" id="KW-1185">Reference proteome</keyword>
<dbReference type="InterPro" id="IPR015659">
    <property type="entry name" value="Proline_oxidase"/>
</dbReference>
<feature type="binding site" evidence="10">
    <location>
        <begin position="184"/>
        <end position="186"/>
    </location>
    <ligand>
        <name>FAD</name>
        <dbReference type="ChEBI" id="CHEBI:57692"/>
    </ligand>
</feature>
<feature type="binding site" evidence="9">
    <location>
        <position position="286"/>
    </location>
    <ligand>
        <name>substrate</name>
    </ligand>
</feature>
<evidence type="ECO:0000256" key="8">
    <source>
        <dbReference type="ARBA" id="ARBA00048779"/>
    </source>
</evidence>
<gene>
    <name evidence="12" type="primary">fadM_1</name>
    <name evidence="12" type="ORF">BkAM31D_04165</name>
</gene>
<proteinExistence type="predicted"/>
<comment type="catalytic activity">
    <reaction evidence="8">
        <text>L-proline + a quinone = (S)-1-pyrroline-5-carboxylate + a quinol + H(+)</text>
        <dbReference type="Rhea" id="RHEA:23784"/>
        <dbReference type="ChEBI" id="CHEBI:15378"/>
        <dbReference type="ChEBI" id="CHEBI:17388"/>
        <dbReference type="ChEBI" id="CHEBI:24646"/>
        <dbReference type="ChEBI" id="CHEBI:60039"/>
        <dbReference type="ChEBI" id="CHEBI:132124"/>
        <dbReference type="EC" id="1.5.5.2"/>
    </reaction>
</comment>
<keyword evidence="3" id="KW-0285">Flavoprotein</keyword>
<dbReference type="EMBL" id="CP020814">
    <property type="protein sequence ID" value="ARK29109.1"/>
    <property type="molecule type" value="Genomic_DNA"/>
</dbReference>
<dbReference type="AlphaFoldDB" id="A0A1X9M6Q4"/>
<evidence type="ECO:0000256" key="4">
    <source>
        <dbReference type="ARBA" id="ARBA00022741"/>
    </source>
</evidence>
<dbReference type="GO" id="GO:0000166">
    <property type="term" value="F:nucleotide binding"/>
    <property type="evidence" value="ECO:0007669"/>
    <property type="project" value="UniProtKB-KW"/>
</dbReference>
<keyword evidence="5 10" id="KW-0274">FAD</keyword>
<evidence type="ECO:0000256" key="7">
    <source>
        <dbReference type="ARBA" id="ARBA00023062"/>
    </source>
</evidence>
<feature type="binding site" evidence="10">
    <location>
        <position position="198"/>
    </location>
    <ligand>
        <name>FAD</name>
        <dbReference type="ChEBI" id="CHEBI:57692"/>
    </ligand>
</feature>
<dbReference type="SUPFAM" id="SSF51730">
    <property type="entry name" value="FAD-linked oxidoreductase"/>
    <property type="match status" value="1"/>
</dbReference>
<evidence type="ECO:0000256" key="5">
    <source>
        <dbReference type="ARBA" id="ARBA00022827"/>
    </source>
</evidence>
<evidence type="ECO:0000313" key="13">
    <source>
        <dbReference type="Proteomes" id="UP000193006"/>
    </source>
</evidence>
<evidence type="ECO:0000259" key="11">
    <source>
        <dbReference type="Pfam" id="PF01619"/>
    </source>
</evidence>
<dbReference type="Gene3D" id="3.20.20.220">
    <property type="match status" value="1"/>
</dbReference>
<comment type="cofactor">
    <cofactor evidence="10">
        <name>FAD</name>
        <dbReference type="ChEBI" id="CHEBI:57692"/>
    </cofactor>
    <text evidence="10">Binds 1 FAD per subunit.</text>
</comment>
<dbReference type="GO" id="GO:0004657">
    <property type="term" value="F:proline dehydrogenase activity"/>
    <property type="evidence" value="ECO:0007669"/>
    <property type="project" value="UniProtKB-EC"/>
</dbReference>
<evidence type="ECO:0000313" key="12">
    <source>
        <dbReference type="EMBL" id="ARK29109.1"/>
    </source>
</evidence>
<protein>
    <recommendedName>
        <fullName evidence="2">proline dehydrogenase</fullName>
        <ecNumber evidence="2">1.5.5.2</ecNumber>
    </recommendedName>
</protein>
<dbReference type="InterPro" id="IPR008219">
    <property type="entry name" value="PRODH_bac_arc"/>
</dbReference>
<dbReference type="STRING" id="199441.BkAM31D_04165"/>
<dbReference type="InterPro" id="IPR029041">
    <property type="entry name" value="FAD-linked_oxidoreductase-like"/>
</dbReference>
<feature type="domain" description="Proline dehydrogenase" evidence="11">
    <location>
        <begin position="45"/>
        <end position="296"/>
    </location>
</feature>
<evidence type="ECO:0000256" key="9">
    <source>
        <dbReference type="PIRSR" id="PIRSR000196-1"/>
    </source>
</evidence>
<evidence type="ECO:0000256" key="1">
    <source>
        <dbReference type="ARBA" id="ARBA00004739"/>
    </source>
</evidence>
<feature type="binding site" evidence="10">
    <location>
        <begin position="223"/>
        <end position="224"/>
    </location>
    <ligand>
        <name>FAD</name>
        <dbReference type="ChEBI" id="CHEBI:57692"/>
    </ligand>
</feature>
<dbReference type="Proteomes" id="UP000193006">
    <property type="component" value="Chromosome"/>
</dbReference>
<evidence type="ECO:0000256" key="6">
    <source>
        <dbReference type="ARBA" id="ARBA00023002"/>
    </source>
</evidence>
<feature type="binding site" evidence="10">
    <location>
        <position position="134"/>
    </location>
    <ligand>
        <name>FAD</name>
        <dbReference type="ChEBI" id="CHEBI:57692"/>
    </ligand>
</feature>
<name>A0A1X9M6Q4_9BACI</name>
<evidence type="ECO:0000256" key="3">
    <source>
        <dbReference type="ARBA" id="ARBA00022630"/>
    </source>
</evidence>
<keyword evidence="7" id="KW-0642">Proline metabolism</keyword>
<keyword evidence="4 10" id="KW-0547">Nucleotide-binding</keyword>
<dbReference type="KEGG" id="bkw:BkAM31D_04165"/>